<dbReference type="InterPro" id="IPR032675">
    <property type="entry name" value="LRR_dom_sf"/>
</dbReference>
<dbReference type="EMBL" id="JAGKQM010000005">
    <property type="protein sequence ID" value="KAH0926599.1"/>
    <property type="molecule type" value="Genomic_DNA"/>
</dbReference>
<dbReference type="InterPro" id="IPR001611">
    <property type="entry name" value="Leu-rich_rpt"/>
</dbReference>
<sequence>KLITIDFSHNMFDNSIFSFLSAATSLRTLYLESNYMEGVFPPQGLANMRNLKVLNLKDNSFIFLCGQGLAGFRELEVLDLSFNGVKA</sequence>
<feature type="non-terminal residue" evidence="1">
    <location>
        <position position="1"/>
    </location>
</feature>
<comment type="caution">
    <text evidence="1">The sequence shown here is derived from an EMBL/GenBank/DDBJ whole genome shotgun (WGS) entry which is preliminary data.</text>
</comment>
<evidence type="ECO:0000313" key="1">
    <source>
        <dbReference type="EMBL" id="KAH0926599.1"/>
    </source>
</evidence>
<evidence type="ECO:0000313" key="2">
    <source>
        <dbReference type="Proteomes" id="UP000824890"/>
    </source>
</evidence>
<proteinExistence type="predicted"/>
<gene>
    <name evidence="1" type="ORF">HID58_018855</name>
</gene>
<dbReference type="SUPFAM" id="SSF52058">
    <property type="entry name" value="L domain-like"/>
    <property type="match status" value="1"/>
</dbReference>
<dbReference type="Pfam" id="PF13855">
    <property type="entry name" value="LRR_8"/>
    <property type="match status" value="1"/>
</dbReference>
<organism evidence="1 2">
    <name type="scientific">Brassica napus</name>
    <name type="common">Rape</name>
    <dbReference type="NCBI Taxonomy" id="3708"/>
    <lineage>
        <taxon>Eukaryota</taxon>
        <taxon>Viridiplantae</taxon>
        <taxon>Streptophyta</taxon>
        <taxon>Embryophyta</taxon>
        <taxon>Tracheophyta</taxon>
        <taxon>Spermatophyta</taxon>
        <taxon>Magnoliopsida</taxon>
        <taxon>eudicotyledons</taxon>
        <taxon>Gunneridae</taxon>
        <taxon>Pentapetalae</taxon>
        <taxon>rosids</taxon>
        <taxon>malvids</taxon>
        <taxon>Brassicales</taxon>
        <taxon>Brassicaceae</taxon>
        <taxon>Brassiceae</taxon>
        <taxon>Brassica</taxon>
    </lineage>
</organism>
<dbReference type="Gene3D" id="3.80.10.10">
    <property type="entry name" value="Ribonuclease Inhibitor"/>
    <property type="match status" value="1"/>
</dbReference>
<accession>A0ABQ8DB27</accession>
<protein>
    <submittedName>
        <fullName evidence="1">Uncharacterized protein</fullName>
    </submittedName>
</protein>
<keyword evidence="2" id="KW-1185">Reference proteome</keyword>
<dbReference type="PANTHER" id="PTHR48064">
    <property type="entry name" value="OS01G0750400 PROTEIN"/>
    <property type="match status" value="1"/>
</dbReference>
<reference evidence="1 2" key="1">
    <citation type="submission" date="2021-05" db="EMBL/GenBank/DDBJ databases">
        <title>Genome Assembly of Synthetic Allotetraploid Brassica napus Reveals Homoeologous Exchanges between Subgenomes.</title>
        <authorList>
            <person name="Davis J.T."/>
        </authorList>
    </citation>
    <scope>NUCLEOTIDE SEQUENCE [LARGE SCALE GENOMIC DNA]</scope>
    <source>
        <strain evidence="2">cv. Da-Ae</strain>
        <tissue evidence="1">Seedling</tissue>
    </source>
</reference>
<name>A0ABQ8DB27_BRANA</name>
<dbReference type="Proteomes" id="UP000824890">
    <property type="component" value="Unassembled WGS sequence"/>
</dbReference>
<dbReference type="InterPro" id="IPR053038">
    <property type="entry name" value="RLP_Defense"/>
</dbReference>
<dbReference type="PANTHER" id="PTHR48064:SF6">
    <property type="entry name" value="RECEPTOR-LIKE PROTEIN KINASE 2"/>
    <property type="match status" value="1"/>
</dbReference>